<evidence type="ECO:0000256" key="8">
    <source>
        <dbReference type="SAM" id="MobiDB-lite"/>
    </source>
</evidence>
<accession>A0A1H3TG17</accession>
<feature type="transmembrane region" description="Helical" evidence="9">
    <location>
        <begin position="418"/>
        <end position="438"/>
    </location>
</feature>
<dbReference type="PANTHER" id="PTHR43495">
    <property type="entry name" value="GABA PERMEASE"/>
    <property type="match status" value="1"/>
</dbReference>
<protein>
    <submittedName>
        <fullName evidence="11">Gamma-aminobutyrate:proton symporter, AAT family</fullName>
    </submittedName>
</protein>
<evidence type="ECO:0000256" key="9">
    <source>
        <dbReference type="SAM" id="Phobius"/>
    </source>
</evidence>
<comment type="similarity">
    <text evidence="2">Belongs to the amino acid-polyamine-organocation (APC) superfamily. Amino acid transporter (AAT) (TC 2.A.3.1) family.</text>
</comment>
<evidence type="ECO:0000256" key="2">
    <source>
        <dbReference type="ARBA" id="ARBA00008583"/>
    </source>
</evidence>
<dbReference type="FunFam" id="1.20.1740.10:FF:000001">
    <property type="entry name" value="Amino acid permease"/>
    <property type="match status" value="1"/>
</dbReference>
<keyword evidence="4 9" id="KW-0812">Transmembrane</keyword>
<dbReference type="AlphaFoldDB" id="A0A1H3TG17"/>
<name>A0A1H3TG17_9PSEU</name>
<dbReference type="InterPro" id="IPR004840">
    <property type="entry name" value="Amino_acid_permease_CS"/>
</dbReference>
<feature type="transmembrane region" description="Helical" evidence="9">
    <location>
        <begin position="444"/>
        <end position="462"/>
    </location>
</feature>
<keyword evidence="7 9" id="KW-0472">Membrane</keyword>
<gene>
    <name evidence="11" type="ORF">SAMN05216215_108223</name>
</gene>
<dbReference type="PROSITE" id="PS00218">
    <property type="entry name" value="AMINO_ACID_PERMEASE_1"/>
    <property type="match status" value="1"/>
</dbReference>
<feature type="transmembrane region" description="Helical" evidence="9">
    <location>
        <begin position="61"/>
        <end position="81"/>
    </location>
</feature>
<organism evidence="11 12">
    <name type="scientific">Saccharopolyspora shandongensis</name>
    <dbReference type="NCBI Taxonomy" id="418495"/>
    <lineage>
        <taxon>Bacteria</taxon>
        <taxon>Bacillati</taxon>
        <taxon>Actinomycetota</taxon>
        <taxon>Actinomycetes</taxon>
        <taxon>Pseudonocardiales</taxon>
        <taxon>Pseudonocardiaceae</taxon>
        <taxon>Saccharopolyspora</taxon>
    </lineage>
</organism>
<dbReference type="EMBL" id="FNOK01000082">
    <property type="protein sequence ID" value="SDZ49243.1"/>
    <property type="molecule type" value="Genomic_DNA"/>
</dbReference>
<dbReference type="GO" id="GO:0055085">
    <property type="term" value="P:transmembrane transport"/>
    <property type="evidence" value="ECO:0007669"/>
    <property type="project" value="InterPro"/>
</dbReference>
<evidence type="ECO:0000256" key="7">
    <source>
        <dbReference type="ARBA" id="ARBA00023136"/>
    </source>
</evidence>
<dbReference type="STRING" id="418495.SAMN05216215_108223"/>
<feature type="transmembrane region" description="Helical" evidence="9">
    <location>
        <begin position="101"/>
        <end position="127"/>
    </location>
</feature>
<dbReference type="PIRSF" id="PIRSF006060">
    <property type="entry name" value="AA_transporter"/>
    <property type="match status" value="1"/>
</dbReference>
<dbReference type="GO" id="GO:0006865">
    <property type="term" value="P:amino acid transport"/>
    <property type="evidence" value="ECO:0007669"/>
    <property type="project" value="UniProtKB-KW"/>
</dbReference>
<evidence type="ECO:0000259" key="10">
    <source>
        <dbReference type="Pfam" id="PF00324"/>
    </source>
</evidence>
<feature type="transmembrane region" description="Helical" evidence="9">
    <location>
        <begin position="214"/>
        <end position="235"/>
    </location>
</feature>
<keyword evidence="3" id="KW-0813">Transport</keyword>
<comment type="subcellular location">
    <subcellularLocation>
        <location evidence="1">Membrane</location>
        <topology evidence="1">Multi-pass membrane protein</topology>
    </subcellularLocation>
</comment>
<dbReference type="OrthoDB" id="5297508at2"/>
<reference evidence="12" key="1">
    <citation type="submission" date="2016-10" db="EMBL/GenBank/DDBJ databases">
        <authorList>
            <person name="Varghese N."/>
            <person name="Submissions S."/>
        </authorList>
    </citation>
    <scope>NUCLEOTIDE SEQUENCE [LARGE SCALE GENOMIC DNA]</scope>
    <source>
        <strain evidence="12">CGMCC 4.3530</strain>
    </source>
</reference>
<feature type="domain" description="Amino acid permease/ SLC12A" evidence="10">
    <location>
        <begin position="34"/>
        <end position="443"/>
    </location>
</feature>
<feature type="transmembrane region" description="Helical" evidence="9">
    <location>
        <begin position="36"/>
        <end position="55"/>
    </location>
</feature>
<keyword evidence="5" id="KW-0029">Amino-acid transport</keyword>
<feature type="region of interest" description="Disordered" evidence="8">
    <location>
        <begin position="1"/>
        <end position="23"/>
    </location>
</feature>
<keyword evidence="6 9" id="KW-1133">Transmembrane helix</keyword>
<feature type="transmembrane region" description="Helical" evidence="9">
    <location>
        <begin position="256"/>
        <end position="275"/>
    </location>
</feature>
<evidence type="ECO:0000256" key="1">
    <source>
        <dbReference type="ARBA" id="ARBA00004141"/>
    </source>
</evidence>
<evidence type="ECO:0000256" key="5">
    <source>
        <dbReference type="ARBA" id="ARBA00022970"/>
    </source>
</evidence>
<feature type="transmembrane region" description="Helical" evidence="9">
    <location>
        <begin position="295"/>
        <end position="315"/>
    </location>
</feature>
<dbReference type="Proteomes" id="UP000199529">
    <property type="component" value="Unassembled WGS sequence"/>
</dbReference>
<feature type="transmembrane region" description="Helical" evidence="9">
    <location>
        <begin position="381"/>
        <end position="398"/>
    </location>
</feature>
<evidence type="ECO:0000256" key="3">
    <source>
        <dbReference type="ARBA" id="ARBA00022448"/>
    </source>
</evidence>
<dbReference type="RefSeq" id="WP_093278003.1">
    <property type="nucleotide sequence ID" value="NZ_FNOK01000082.1"/>
</dbReference>
<sequence length="472" mass="48943">MTDEATSLRRARPLADRDPGSSPGLRAALGDRQMSMIAIGGVIGAGLFVGTGSVVNKAGPASLVAYVVSGLLVILVMRMLAELSVAAPRTGSFASYATRELGSWSGLAIGWLYAYAWCVTVGVEAVIGGGLLHGLVPAIPAWVAAVAFMVVLTASNLVAVRAYGEVEFWFALVKVIAIVGFLVLGVLAIAGLLPGVEPPGGQNLFERGGFAPNGWYAVLPALLVVTFAFNGAEVVTIAAGEAKRPAEAVRKAIRSTVVRILVFYIGSVAVIVTLLPHAEAGITDSPYSAVLDRLGIPHAGLIMDIVVLVAVLSCLNSGIYTASRMMFALAGNGDAPRLLARSTSAGVPVPAVLLVALAGLITAGANYFVSTGAVFDFLVDSSGSVIILLYLCIAATQLRSRARAAREGRSLPVRMWGYPYLSWGVIAALVALFALLAFDPSTRRSLLLTMAVAAVAVTAGVLRQRRKSDPAS</sequence>
<evidence type="ECO:0000313" key="12">
    <source>
        <dbReference type="Proteomes" id="UP000199529"/>
    </source>
</evidence>
<keyword evidence="12" id="KW-1185">Reference proteome</keyword>
<evidence type="ECO:0000313" key="11">
    <source>
        <dbReference type="EMBL" id="SDZ49243.1"/>
    </source>
</evidence>
<evidence type="ECO:0000256" key="6">
    <source>
        <dbReference type="ARBA" id="ARBA00022989"/>
    </source>
</evidence>
<dbReference type="InterPro" id="IPR004841">
    <property type="entry name" value="AA-permease/SLC12A_dom"/>
</dbReference>
<evidence type="ECO:0000256" key="4">
    <source>
        <dbReference type="ARBA" id="ARBA00022692"/>
    </source>
</evidence>
<feature type="transmembrane region" description="Helical" evidence="9">
    <location>
        <begin position="171"/>
        <end position="194"/>
    </location>
</feature>
<dbReference type="Pfam" id="PF00324">
    <property type="entry name" value="AA_permease"/>
    <property type="match status" value="1"/>
</dbReference>
<dbReference type="GO" id="GO:0016020">
    <property type="term" value="C:membrane"/>
    <property type="evidence" value="ECO:0007669"/>
    <property type="project" value="UniProtKB-SubCell"/>
</dbReference>
<feature type="transmembrane region" description="Helical" evidence="9">
    <location>
        <begin position="347"/>
        <end position="369"/>
    </location>
</feature>
<feature type="transmembrane region" description="Helical" evidence="9">
    <location>
        <begin position="139"/>
        <end position="159"/>
    </location>
</feature>
<dbReference type="PANTHER" id="PTHR43495:SF5">
    <property type="entry name" value="GAMMA-AMINOBUTYRIC ACID PERMEASE"/>
    <property type="match status" value="1"/>
</dbReference>
<proteinExistence type="inferred from homology"/>
<dbReference type="Gene3D" id="1.20.1740.10">
    <property type="entry name" value="Amino acid/polyamine transporter I"/>
    <property type="match status" value="1"/>
</dbReference>